<reference evidence="2" key="1">
    <citation type="journal article" date="2015" name="Genome Announc.">
        <title>Whole-Genome Sequences of 80 Environmental and Clinical Isolates of Burkholderia pseudomallei.</title>
        <authorList>
            <person name="Johnson S.L."/>
            <person name="Baker A.L."/>
            <person name="Chain P.S."/>
            <person name="Currie B.J."/>
            <person name="Daligault H.E."/>
            <person name="Davenport K.W."/>
            <person name="Davis C.B."/>
            <person name="Inglis T.J."/>
            <person name="Kaestli M."/>
            <person name="Koren S."/>
            <person name="Mayo M."/>
            <person name="Merritt A.J."/>
            <person name="Price E.P."/>
            <person name="Sarovich D.S."/>
            <person name="Warner J."/>
            <person name="Rosovitz M.J."/>
        </authorList>
    </citation>
    <scope>NUCLEOTIDE SEQUENCE [LARGE SCALE GENOMIC DNA]</scope>
    <source>
        <strain evidence="2">DSM 2030</strain>
    </source>
</reference>
<gene>
    <name evidence="1" type="ORF">TKV_c23580</name>
</gene>
<accession>A0A097AUG9</accession>
<dbReference type="InterPro" id="IPR016195">
    <property type="entry name" value="Pol/histidinol_Pase-like"/>
</dbReference>
<sequence>MKPQSKYLIPALPGVEITTANSQGDALAYWMSETAATVPNNQTYPAQELINRINGHNYPYSYAVIAHPYGAHPWSDWNATGFCGMELLSQETVVKPDTISRWFTLLRSGLSSTMSSGRFMVGIGTSDCHNFQAPGFAGFTWAYATSYSSTNRAAIWDAIKSGRVSASGRKDLGYFTVNGAVQGSVLNVTPGSSLQFKLVQTPVTGRKCTKITVFNKDQVAVYTVTNPSTSVIYWNTIAPSTDGFYVVKFEFTKTDGSDLSEVWANPVFINVP</sequence>
<protein>
    <submittedName>
        <fullName evidence="1">Uncharacterized protein</fullName>
    </submittedName>
</protein>
<name>A0A097AUG9_THEKI</name>
<evidence type="ECO:0000313" key="1">
    <source>
        <dbReference type="EMBL" id="AIS53482.1"/>
    </source>
</evidence>
<keyword evidence="2" id="KW-1185">Reference proteome</keyword>
<proteinExistence type="predicted"/>
<dbReference type="Proteomes" id="UP000029669">
    <property type="component" value="Chromosome"/>
</dbReference>
<dbReference type="EMBL" id="CP009170">
    <property type="protein sequence ID" value="AIS53482.1"/>
    <property type="molecule type" value="Genomic_DNA"/>
</dbReference>
<dbReference type="KEGG" id="tki:TKV_c23580"/>
<dbReference type="Gene3D" id="3.20.20.140">
    <property type="entry name" value="Metal-dependent hydrolases"/>
    <property type="match status" value="1"/>
</dbReference>
<dbReference type="SUPFAM" id="SSF89550">
    <property type="entry name" value="PHP domain-like"/>
    <property type="match status" value="1"/>
</dbReference>
<dbReference type="HOGENOM" id="CLU_1022827_0_0_9"/>
<dbReference type="AlphaFoldDB" id="A0A097AUG9"/>
<organism evidence="1 2">
    <name type="scientific">Thermoanaerobacter kivui</name>
    <name type="common">Acetogenium kivui</name>
    <dbReference type="NCBI Taxonomy" id="2325"/>
    <lineage>
        <taxon>Bacteria</taxon>
        <taxon>Bacillati</taxon>
        <taxon>Bacillota</taxon>
        <taxon>Clostridia</taxon>
        <taxon>Thermoanaerobacterales</taxon>
        <taxon>Thermoanaerobacteraceae</taxon>
        <taxon>Thermoanaerobacter</taxon>
    </lineage>
</organism>
<evidence type="ECO:0000313" key="2">
    <source>
        <dbReference type="Proteomes" id="UP000029669"/>
    </source>
</evidence>